<comment type="caution">
    <text evidence="2">The sequence shown here is derived from an EMBL/GenBank/DDBJ whole genome shotgun (WGS) entry which is preliminary data.</text>
</comment>
<evidence type="ECO:0000256" key="1">
    <source>
        <dbReference type="SAM" id="Phobius"/>
    </source>
</evidence>
<keyword evidence="3" id="KW-1185">Reference proteome</keyword>
<proteinExistence type="predicted"/>
<name>A0AAV3U8Y2_9ALTE</name>
<protein>
    <submittedName>
        <fullName evidence="2">Uncharacterized protein</fullName>
    </submittedName>
</protein>
<dbReference type="Proteomes" id="UP001409585">
    <property type="component" value="Unassembled WGS sequence"/>
</dbReference>
<organism evidence="2 3">
    <name type="scientific">Halioxenophilus aromaticivorans</name>
    <dbReference type="NCBI Taxonomy" id="1306992"/>
    <lineage>
        <taxon>Bacteria</taxon>
        <taxon>Pseudomonadati</taxon>
        <taxon>Pseudomonadota</taxon>
        <taxon>Gammaproteobacteria</taxon>
        <taxon>Alteromonadales</taxon>
        <taxon>Alteromonadaceae</taxon>
        <taxon>Halioxenophilus</taxon>
    </lineage>
</organism>
<evidence type="ECO:0000313" key="3">
    <source>
        <dbReference type="Proteomes" id="UP001409585"/>
    </source>
</evidence>
<evidence type="ECO:0000313" key="2">
    <source>
        <dbReference type="EMBL" id="GAA4960002.1"/>
    </source>
</evidence>
<reference evidence="3" key="1">
    <citation type="journal article" date="2019" name="Int. J. Syst. Evol. Microbiol.">
        <title>The Global Catalogue of Microorganisms (GCM) 10K type strain sequencing project: providing services to taxonomists for standard genome sequencing and annotation.</title>
        <authorList>
            <consortium name="The Broad Institute Genomics Platform"/>
            <consortium name="The Broad Institute Genome Sequencing Center for Infectious Disease"/>
            <person name="Wu L."/>
            <person name="Ma J."/>
        </authorList>
    </citation>
    <scope>NUCLEOTIDE SEQUENCE [LARGE SCALE GENOMIC DNA]</scope>
    <source>
        <strain evidence="3">JCM 19134</strain>
    </source>
</reference>
<gene>
    <name evidence="2" type="ORF">GCM10025791_46550</name>
</gene>
<keyword evidence="1" id="KW-0812">Transmembrane</keyword>
<sequence>MGVTHVQALDERAEYWPNDGGKQTDIERKFKAKKIAVLLINTAIFLQLLTLAFER</sequence>
<dbReference type="EMBL" id="BAABLX010000078">
    <property type="protein sequence ID" value="GAA4960002.1"/>
    <property type="molecule type" value="Genomic_DNA"/>
</dbReference>
<accession>A0AAV3U8Y2</accession>
<feature type="transmembrane region" description="Helical" evidence="1">
    <location>
        <begin position="35"/>
        <end position="53"/>
    </location>
</feature>
<keyword evidence="1" id="KW-1133">Transmembrane helix</keyword>
<dbReference type="AlphaFoldDB" id="A0AAV3U8Y2"/>
<keyword evidence="1" id="KW-0472">Membrane</keyword>